<organism evidence="3">
    <name type="scientific">marine metagenome</name>
    <dbReference type="NCBI Taxonomy" id="408172"/>
    <lineage>
        <taxon>unclassified sequences</taxon>
        <taxon>metagenomes</taxon>
        <taxon>ecological metagenomes</taxon>
    </lineage>
</organism>
<dbReference type="PANTHER" id="PTHR47572:SF4">
    <property type="entry name" value="LACTONASE DRP35"/>
    <property type="match status" value="1"/>
</dbReference>
<dbReference type="Gene3D" id="2.120.10.30">
    <property type="entry name" value="TolB, C-terminal domain"/>
    <property type="match status" value="1"/>
</dbReference>
<dbReference type="PANTHER" id="PTHR47572">
    <property type="entry name" value="LIPOPROTEIN-RELATED"/>
    <property type="match status" value="1"/>
</dbReference>
<dbReference type="Pfam" id="PF08450">
    <property type="entry name" value="SGL"/>
    <property type="match status" value="1"/>
</dbReference>
<dbReference type="InterPro" id="IPR051262">
    <property type="entry name" value="SMP-30/CGR1_Lactonase"/>
</dbReference>
<gene>
    <name evidence="3" type="ORF">METZ01_LOCUS76153</name>
</gene>
<reference evidence="3" key="1">
    <citation type="submission" date="2018-05" db="EMBL/GenBank/DDBJ databases">
        <authorList>
            <person name="Lanie J.A."/>
            <person name="Ng W.-L."/>
            <person name="Kazmierczak K.M."/>
            <person name="Andrzejewski T.M."/>
            <person name="Davidsen T.M."/>
            <person name="Wayne K.J."/>
            <person name="Tettelin H."/>
            <person name="Glass J.I."/>
            <person name="Rusch D."/>
            <person name="Podicherti R."/>
            <person name="Tsui H.-C.T."/>
            <person name="Winkler M.E."/>
        </authorList>
    </citation>
    <scope>NUCLEOTIDE SEQUENCE</scope>
</reference>
<protein>
    <recommendedName>
        <fullName evidence="2">SMP-30/Gluconolactonase/LRE-like region domain-containing protein</fullName>
    </recommendedName>
</protein>
<dbReference type="AlphaFoldDB" id="A0A381U598"/>
<name>A0A381U598_9ZZZZ</name>
<evidence type="ECO:0000256" key="1">
    <source>
        <dbReference type="ARBA" id="ARBA00022801"/>
    </source>
</evidence>
<feature type="domain" description="SMP-30/Gluconolactonase/LRE-like region" evidence="2">
    <location>
        <begin position="12"/>
        <end position="250"/>
    </location>
</feature>
<dbReference type="InterPro" id="IPR011042">
    <property type="entry name" value="6-blade_b-propeller_TolB-like"/>
</dbReference>
<dbReference type="SUPFAM" id="SSF63829">
    <property type="entry name" value="Calcium-dependent phosphotriesterase"/>
    <property type="match status" value="1"/>
</dbReference>
<evidence type="ECO:0000313" key="3">
    <source>
        <dbReference type="EMBL" id="SVA23299.1"/>
    </source>
</evidence>
<dbReference type="GO" id="GO:0016787">
    <property type="term" value="F:hydrolase activity"/>
    <property type="evidence" value="ECO:0007669"/>
    <property type="project" value="UniProtKB-KW"/>
</dbReference>
<evidence type="ECO:0000259" key="2">
    <source>
        <dbReference type="Pfam" id="PF08450"/>
    </source>
</evidence>
<sequence length="280" mass="29870">MATQVLADDICFGEGPRWHDGRFYFSDMHDHQVKTVSETGRVSSVVEVENRPSGLGWLPNGDLLIVSMLDRRILLFDGSVLSEYADLSEFAPFECNDMIVDSTGRAYVGHFGFDLNGGASFNHASLIAIEMDGKSRVVADHLSFPNGTVITPDGGTLVVAETFAGRLTAFDIVANGDLENRRLWGQLPAGTAPDGICLDAQGAIWAASPPTNECLRLAEGGEILERIQFDQGAYACMIGGTDTPLLFVMTSPSSSPAECHALRGARVETAPVSVAGAGYP</sequence>
<dbReference type="EMBL" id="UINC01005748">
    <property type="protein sequence ID" value="SVA23299.1"/>
    <property type="molecule type" value="Genomic_DNA"/>
</dbReference>
<dbReference type="InterPro" id="IPR005511">
    <property type="entry name" value="SMP-30"/>
</dbReference>
<proteinExistence type="predicted"/>
<dbReference type="PRINTS" id="PR01790">
    <property type="entry name" value="SMP30FAMILY"/>
</dbReference>
<dbReference type="InterPro" id="IPR013658">
    <property type="entry name" value="SGL"/>
</dbReference>
<keyword evidence="1" id="KW-0378">Hydrolase</keyword>
<accession>A0A381U598</accession>